<comment type="similarity">
    <text evidence="2 6">Belongs to the acyl-CoA dehydrogenase family.</text>
</comment>
<evidence type="ECO:0000313" key="11">
    <source>
        <dbReference type="Proteomes" id="UP000077748"/>
    </source>
</evidence>
<dbReference type="GO" id="GO:0050660">
    <property type="term" value="F:flavin adenine dinucleotide binding"/>
    <property type="evidence" value="ECO:0007669"/>
    <property type="project" value="InterPro"/>
</dbReference>
<gene>
    <name evidence="10" type="ORF">A9C11_27620</name>
</gene>
<evidence type="ECO:0000313" key="10">
    <source>
        <dbReference type="EMBL" id="ANI17521.1"/>
    </source>
</evidence>
<name>A0A1A9KJA5_9PSED</name>
<dbReference type="Gene3D" id="1.20.140.10">
    <property type="entry name" value="Butyryl-CoA Dehydrogenase, subunit A, domain 3"/>
    <property type="match status" value="1"/>
</dbReference>
<dbReference type="EMBL" id="CP015878">
    <property type="protein sequence ID" value="ANI17521.1"/>
    <property type="molecule type" value="Genomic_DNA"/>
</dbReference>
<evidence type="ECO:0000256" key="1">
    <source>
        <dbReference type="ARBA" id="ARBA00001974"/>
    </source>
</evidence>
<dbReference type="InterPro" id="IPR052161">
    <property type="entry name" value="Mycobact_Acyl-CoA_DH"/>
</dbReference>
<proteinExistence type="inferred from homology"/>
<dbReference type="SUPFAM" id="SSF56645">
    <property type="entry name" value="Acyl-CoA dehydrogenase NM domain-like"/>
    <property type="match status" value="1"/>
</dbReference>
<keyword evidence="5 6" id="KW-0560">Oxidoreductase</keyword>
<keyword evidence="4 6" id="KW-0274">FAD</keyword>
<dbReference type="Pfam" id="PF02771">
    <property type="entry name" value="Acyl-CoA_dh_N"/>
    <property type="match status" value="1"/>
</dbReference>
<evidence type="ECO:0000256" key="4">
    <source>
        <dbReference type="ARBA" id="ARBA00022827"/>
    </source>
</evidence>
<evidence type="ECO:0000256" key="3">
    <source>
        <dbReference type="ARBA" id="ARBA00022630"/>
    </source>
</evidence>
<feature type="domain" description="Acyl-CoA dehydrogenase/oxidase N-terminal" evidence="9">
    <location>
        <begin position="6"/>
        <end position="123"/>
    </location>
</feature>
<dbReference type="SUPFAM" id="SSF47203">
    <property type="entry name" value="Acyl-CoA dehydrogenase C-terminal domain-like"/>
    <property type="match status" value="1"/>
</dbReference>
<dbReference type="Gene3D" id="1.10.540.10">
    <property type="entry name" value="Acyl-CoA dehydrogenase/oxidase, N-terminal domain"/>
    <property type="match status" value="1"/>
</dbReference>
<keyword evidence="3 6" id="KW-0285">Flavoprotein</keyword>
<dbReference type="InterPro" id="IPR006091">
    <property type="entry name" value="Acyl-CoA_Oxase/DH_mid-dom"/>
</dbReference>
<dbReference type="PANTHER" id="PTHR43292">
    <property type="entry name" value="ACYL-COA DEHYDROGENASE"/>
    <property type="match status" value="1"/>
</dbReference>
<sequence length="408" mass="44740">MDIQWSEQEQAFRAEVREFFARELDEELSAAGRWMTSVYGDHQLCLRWQRKLLERGWLAPSWPVELGGCDWSVAQHYIFAQEKAYAGAPPVSPMGIQMCAPALIAFGTPQQKAFFLPRMLSGEHFWCQGYSESEAGSDLAALSMAAVEDGDELVCNGTKLWSTHADVANWVFCLVRTAREDKPQKGITFVLIDMHSAGVEVRPIVSLTGEHIQNEIHFSEVRVPKANVVGRIGDGWTVAKYLLEFERGGAAYAPQMQVRLDELREFARRAPADRGGCLADDPLFMARLADVECQVDALELYELETLSTLARGGSPGAAASVMKILGTELQQAVTELGLEAAGPYGVAFQPQAGRPGGPVLRPHEAGVFLGERAAALAPLRYFNERAGTIYAGANEIQRNILAKTVLGL</sequence>
<dbReference type="Pfam" id="PF02770">
    <property type="entry name" value="Acyl-CoA_dh_M"/>
    <property type="match status" value="1"/>
</dbReference>
<dbReference type="Gene3D" id="2.40.110.10">
    <property type="entry name" value="Butyryl-CoA Dehydrogenase, subunit A, domain 2"/>
    <property type="match status" value="1"/>
</dbReference>
<dbReference type="InterPro" id="IPR009075">
    <property type="entry name" value="AcylCo_DH/oxidase_C"/>
</dbReference>
<dbReference type="InterPro" id="IPR036250">
    <property type="entry name" value="AcylCo_DH-like_C"/>
</dbReference>
<dbReference type="InterPro" id="IPR013786">
    <property type="entry name" value="AcylCoA_DH/ox_N"/>
</dbReference>
<protein>
    <submittedName>
        <fullName evidence="10">Acyl-CoA dehydrogenase</fullName>
    </submittedName>
</protein>
<feature type="domain" description="Acyl-CoA dehydrogenase/oxidase C-terminal" evidence="7">
    <location>
        <begin position="233"/>
        <end position="405"/>
    </location>
</feature>
<dbReference type="Pfam" id="PF00441">
    <property type="entry name" value="Acyl-CoA_dh_1"/>
    <property type="match status" value="1"/>
</dbReference>
<dbReference type="RefSeq" id="WP_064584432.1">
    <property type="nucleotide sequence ID" value="NZ_CP015878.1"/>
</dbReference>
<feature type="domain" description="Acyl-CoA oxidase/dehydrogenase middle" evidence="8">
    <location>
        <begin position="127"/>
        <end position="220"/>
    </location>
</feature>
<accession>A0A1A9KJA5</accession>
<evidence type="ECO:0000259" key="9">
    <source>
        <dbReference type="Pfam" id="PF02771"/>
    </source>
</evidence>
<dbReference type="InterPro" id="IPR037069">
    <property type="entry name" value="AcylCoA_DH/ox_N_sf"/>
</dbReference>
<organism evidence="10 11">
    <name type="scientific">Pseudomonas citronellolis</name>
    <dbReference type="NCBI Taxonomy" id="53408"/>
    <lineage>
        <taxon>Bacteria</taxon>
        <taxon>Pseudomonadati</taxon>
        <taxon>Pseudomonadota</taxon>
        <taxon>Gammaproteobacteria</taxon>
        <taxon>Pseudomonadales</taxon>
        <taxon>Pseudomonadaceae</taxon>
        <taxon>Pseudomonas</taxon>
    </lineage>
</organism>
<evidence type="ECO:0000259" key="8">
    <source>
        <dbReference type="Pfam" id="PF02770"/>
    </source>
</evidence>
<evidence type="ECO:0000256" key="2">
    <source>
        <dbReference type="ARBA" id="ARBA00009347"/>
    </source>
</evidence>
<dbReference type="InterPro" id="IPR009100">
    <property type="entry name" value="AcylCoA_DH/oxidase_NM_dom_sf"/>
</dbReference>
<dbReference type="Proteomes" id="UP000077748">
    <property type="component" value="Chromosome"/>
</dbReference>
<dbReference type="GO" id="GO:0016627">
    <property type="term" value="F:oxidoreductase activity, acting on the CH-CH group of donors"/>
    <property type="evidence" value="ECO:0007669"/>
    <property type="project" value="InterPro"/>
</dbReference>
<evidence type="ECO:0000256" key="5">
    <source>
        <dbReference type="ARBA" id="ARBA00023002"/>
    </source>
</evidence>
<reference evidence="10 11" key="1">
    <citation type="submission" date="2016-05" db="EMBL/GenBank/DDBJ databases">
        <title>Genome Sequence of Pseudomonas citronellolis Strain SJTE-3, an Estrogens and Persistent Organic Pollutants degradation strain.</title>
        <authorList>
            <person name="Liang R."/>
        </authorList>
    </citation>
    <scope>NUCLEOTIDE SEQUENCE [LARGE SCALE GENOMIC DNA]</scope>
    <source>
        <strain evidence="10 11">SJTE-3</strain>
    </source>
</reference>
<evidence type="ECO:0000259" key="7">
    <source>
        <dbReference type="Pfam" id="PF00441"/>
    </source>
</evidence>
<evidence type="ECO:0000256" key="6">
    <source>
        <dbReference type="RuleBase" id="RU362125"/>
    </source>
</evidence>
<dbReference type="GO" id="GO:0005886">
    <property type="term" value="C:plasma membrane"/>
    <property type="evidence" value="ECO:0007669"/>
    <property type="project" value="TreeGrafter"/>
</dbReference>
<dbReference type="AlphaFoldDB" id="A0A1A9KJA5"/>
<comment type="cofactor">
    <cofactor evidence="1 6">
        <name>FAD</name>
        <dbReference type="ChEBI" id="CHEBI:57692"/>
    </cofactor>
</comment>
<dbReference type="InterPro" id="IPR046373">
    <property type="entry name" value="Acyl-CoA_Oxase/DH_mid-dom_sf"/>
</dbReference>
<dbReference type="PANTHER" id="PTHR43292:SF3">
    <property type="entry name" value="ACYL-COA DEHYDROGENASE FADE29"/>
    <property type="match status" value="1"/>
</dbReference>